<reference evidence="1" key="1">
    <citation type="journal article" date="2010" name="Science">
        <title>Plasticity of animal genome architecture unmasked by rapid evolution of a pelagic tunicate.</title>
        <authorList>
            <person name="Denoeud F."/>
            <person name="Henriet S."/>
            <person name="Mungpakdee S."/>
            <person name="Aury J.M."/>
            <person name="Da Silva C."/>
            <person name="Brinkmann H."/>
            <person name="Mikhaleva J."/>
            <person name="Olsen L.C."/>
            <person name="Jubin C."/>
            <person name="Canestro C."/>
            <person name="Bouquet J.M."/>
            <person name="Danks G."/>
            <person name="Poulain J."/>
            <person name="Campsteijn C."/>
            <person name="Adamski M."/>
            <person name="Cross I."/>
            <person name="Yadetie F."/>
            <person name="Muffato M."/>
            <person name="Louis A."/>
            <person name="Butcher S."/>
            <person name="Tsagkogeorga G."/>
            <person name="Konrad A."/>
            <person name="Singh S."/>
            <person name="Jensen M.F."/>
            <person name="Cong E.H."/>
            <person name="Eikeseth-Otteraa H."/>
            <person name="Noel B."/>
            <person name="Anthouard V."/>
            <person name="Porcel B.M."/>
            <person name="Kachouri-Lafond R."/>
            <person name="Nishino A."/>
            <person name="Ugolini M."/>
            <person name="Chourrout P."/>
            <person name="Nishida H."/>
            <person name="Aasland R."/>
            <person name="Huzurbazar S."/>
            <person name="Westhof E."/>
            <person name="Delsuc F."/>
            <person name="Lehrach H."/>
            <person name="Reinhardt R."/>
            <person name="Weissenbach J."/>
            <person name="Roy S.W."/>
            <person name="Artiguenave F."/>
            <person name="Postlethwait J.H."/>
            <person name="Manak J.R."/>
            <person name="Thompson E.M."/>
            <person name="Jaillon O."/>
            <person name="Du Pasquier L."/>
            <person name="Boudinot P."/>
            <person name="Liberles D.A."/>
            <person name="Volff J.N."/>
            <person name="Philippe H."/>
            <person name="Lenhard B."/>
            <person name="Roest Crollius H."/>
            <person name="Wincker P."/>
            <person name="Chourrout D."/>
        </authorList>
    </citation>
    <scope>NUCLEOTIDE SEQUENCE [LARGE SCALE GENOMIC DNA]</scope>
</reference>
<name>E4Y5Q3_OIKDI</name>
<accession>E4Y5Q3</accession>
<dbReference type="EMBL" id="FN654288">
    <property type="protein sequence ID" value="CBY30953.1"/>
    <property type="molecule type" value="Genomic_DNA"/>
</dbReference>
<dbReference type="AlphaFoldDB" id="E4Y5Q3"/>
<dbReference type="Proteomes" id="UP000011014">
    <property type="component" value="Unassembled WGS sequence"/>
</dbReference>
<organism evidence="1">
    <name type="scientific">Oikopleura dioica</name>
    <name type="common">Tunicate</name>
    <dbReference type="NCBI Taxonomy" id="34765"/>
    <lineage>
        <taxon>Eukaryota</taxon>
        <taxon>Metazoa</taxon>
        <taxon>Chordata</taxon>
        <taxon>Tunicata</taxon>
        <taxon>Appendicularia</taxon>
        <taxon>Copelata</taxon>
        <taxon>Oikopleuridae</taxon>
        <taxon>Oikopleura</taxon>
    </lineage>
</organism>
<protein>
    <submittedName>
        <fullName evidence="1">Uncharacterized protein</fullName>
    </submittedName>
</protein>
<proteinExistence type="predicted"/>
<sequence>MIFCEPSGTGLFYHICDRRLIAYFLCENDDLDFALRSYLNNSLTGFDHFLNMEMGGPDYDDKNWEKNWNAFIEN</sequence>
<gene>
    <name evidence="1" type="ORF">GSOID_T00018900001</name>
</gene>
<evidence type="ECO:0000313" key="1">
    <source>
        <dbReference type="EMBL" id="CBY30953.1"/>
    </source>
</evidence>